<evidence type="ECO:0000256" key="2">
    <source>
        <dbReference type="ARBA" id="ARBA00022448"/>
    </source>
</evidence>
<organism evidence="11 12">
    <name type="scientific">Desulfosporosinus hippei DSM 8344</name>
    <dbReference type="NCBI Taxonomy" id="1121419"/>
    <lineage>
        <taxon>Bacteria</taxon>
        <taxon>Bacillati</taxon>
        <taxon>Bacillota</taxon>
        <taxon>Clostridia</taxon>
        <taxon>Eubacteriales</taxon>
        <taxon>Desulfitobacteriaceae</taxon>
        <taxon>Desulfosporosinus</taxon>
    </lineage>
</organism>
<dbReference type="RefSeq" id="WP_092331686.1">
    <property type="nucleotide sequence ID" value="NZ_FNCP01000006.1"/>
</dbReference>
<evidence type="ECO:0000313" key="11">
    <source>
        <dbReference type="EMBL" id="SDG78577.1"/>
    </source>
</evidence>
<evidence type="ECO:0000313" key="12">
    <source>
        <dbReference type="Proteomes" id="UP000198656"/>
    </source>
</evidence>
<evidence type="ECO:0000256" key="8">
    <source>
        <dbReference type="ARBA" id="ARBA00023136"/>
    </source>
</evidence>
<feature type="transmembrane region" description="Helical" evidence="10">
    <location>
        <begin position="195"/>
        <end position="218"/>
    </location>
</feature>
<feature type="transmembrane region" description="Helical" evidence="10">
    <location>
        <begin position="56"/>
        <end position="82"/>
    </location>
</feature>
<feature type="transmembrane region" description="Helical" evidence="10">
    <location>
        <begin position="12"/>
        <end position="36"/>
    </location>
</feature>
<feature type="transmembrane region" description="Helical" evidence="10">
    <location>
        <begin position="230"/>
        <end position="251"/>
    </location>
</feature>
<dbReference type="GO" id="GO:0015190">
    <property type="term" value="F:L-leucine transmembrane transporter activity"/>
    <property type="evidence" value="ECO:0007669"/>
    <property type="project" value="TreeGrafter"/>
</dbReference>
<dbReference type="InterPro" id="IPR052157">
    <property type="entry name" value="BCAA_transport_permease"/>
</dbReference>
<evidence type="ECO:0000256" key="4">
    <source>
        <dbReference type="ARBA" id="ARBA00022519"/>
    </source>
</evidence>
<keyword evidence="4" id="KW-0997">Cell inner membrane</keyword>
<name>A0A1G7X389_9FIRM</name>
<dbReference type="OrthoDB" id="9807115at2"/>
<dbReference type="PANTHER" id="PTHR11795">
    <property type="entry name" value="BRANCHED-CHAIN AMINO ACID TRANSPORT SYSTEM PERMEASE PROTEIN LIVH"/>
    <property type="match status" value="1"/>
</dbReference>
<evidence type="ECO:0000256" key="10">
    <source>
        <dbReference type="SAM" id="Phobius"/>
    </source>
</evidence>
<dbReference type="GO" id="GO:0015808">
    <property type="term" value="P:L-alanine transport"/>
    <property type="evidence" value="ECO:0007669"/>
    <property type="project" value="TreeGrafter"/>
</dbReference>
<evidence type="ECO:0000256" key="3">
    <source>
        <dbReference type="ARBA" id="ARBA00022475"/>
    </source>
</evidence>
<dbReference type="STRING" id="1121419.SAMN05443529_106107"/>
<dbReference type="CDD" id="cd06582">
    <property type="entry name" value="TM_PBP1_LivH_like"/>
    <property type="match status" value="1"/>
</dbReference>
<feature type="transmembrane region" description="Helical" evidence="10">
    <location>
        <begin position="133"/>
        <end position="159"/>
    </location>
</feature>
<keyword evidence="8 10" id="KW-0472">Membrane</keyword>
<dbReference type="Proteomes" id="UP000198656">
    <property type="component" value="Unassembled WGS sequence"/>
</dbReference>
<dbReference type="GO" id="GO:0015188">
    <property type="term" value="F:L-isoleucine transmembrane transporter activity"/>
    <property type="evidence" value="ECO:0007669"/>
    <property type="project" value="TreeGrafter"/>
</dbReference>
<keyword evidence="6" id="KW-0029">Amino-acid transport</keyword>
<dbReference type="PANTHER" id="PTHR11795:SF371">
    <property type="entry name" value="HIGH-AFFINITY BRANCHED-CHAIN AMINO ACID TRANSPORT SYSTEM PERMEASE PROTEIN LIVH"/>
    <property type="match status" value="1"/>
</dbReference>
<keyword evidence="12" id="KW-1185">Reference proteome</keyword>
<protein>
    <submittedName>
        <fullName evidence="11">Branched-chain amino acid transport system permease protein</fullName>
    </submittedName>
</protein>
<feature type="transmembrane region" description="Helical" evidence="10">
    <location>
        <begin position="94"/>
        <end position="113"/>
    </location>
</feature>
<dbReference type="GO" id="GO:1903806">
    <property type="term" value="P:L-isoleucine import across plasma membrane"/>
    <property type="evidence" value="ECO:0007669"/>
    <property type="project" value="TreeGrafter"/>
</dbReference>
<dbReference type="Pfam" id="PF02653">
    <property type="entry name" value="BPD_transp_2"/>
    <property type="match status" value="1"/>
</dbReference>
<evidence type="ECO:0000256" key="7">
    <source>
        <dbReference type="ARBA" id="ARBA00022989"/>
    </source>
</evidence>
<evidence type="ECO:0000256" key="6">
    <source>
        <dbReference type="ARBA" id="ARBA00022970"/>
    </source>
</evidence>
<reference evidence="12" key="1">
    <citation type="submission" date="2016-10" db="EMBL/GenBank/DDBJ databases">
        <authorList>
            <person name="Varghese N."/>
            <person name="Submissions S."/>
        </authorList>
    </citation>
    <scope>NUCLEOTIDE SEQUENCE [LARGE SCALE GENOMIC DNA]</scope>
    <source>
        <strain evidence="12">DSM 8344</strain>
    </source>
</reference>
<dbReference type="GO" id="GO:0042941">
    <property type="term" value="P:D-alanine transmembrane transport"/>
    <property type="evidence" value="ECO:0007669"/>
    <property type="project" value="TreeGrafter"/>
</dbReference>
<evidence type="ECO:0000256" key="1">
    <source>
        <dbReference type="ARBA" id="ARBA00004651"/>
    </source>
</evidence>
<evidence type="ECO:0000256" key="5">
    <source>
        <dbReference type="ARBA" id="ARBA00022692"/>
    </source>
</evidence>
<evidence type="ECO:0000256" key="9">
    <source>
        <dbReference type="ARBA" id="ARBA00037998"/>
    </source>
</evidence>
<proteinExistence type="inferred from homology"/>
<keyword evidence="3" id="KW-1003">Cell membrane</keyword>
<comment type="similarity">
    <text evidence="9">Belongs to the binding-protein-dependent transport system permease family. LivHM subfamily.</text>
</comment>
<dbReference type="GO" id="GO:0005304">
    <property type="term" value="F:L-valine transmembrane transporter activity"/>
    <property type="evidence" value="ECO:0007669"/>
    <property type="project" value="TreeGrafter"/>
</dbReference>
<dbReference type="GO" id="GO:0015192">
    <property type="term" value="F:L-phenylalanine transmembrane transporter activity"/>
    <property type="evidence" value="ECO:0007669"/>
    <property type="project" value="TreeGrafter"/>
</dbReference>
<dbReference type="GO" id="GO:0005886">
    <property type="term" value="C:plasma membrane"/>
    <property type="evidence" value="ECO:0007669"/>
    <property type="project" value="UniProtKB-SubCell"/>
</dbReference>
<keyword evidence="7 10" id="KW-1133">Transmembrane helix</keyword>
<dbReference type="InterPro" id="IPR001851">
    <property type="entry name" value="ABC_transp_permease"/>
</dbReference>
<dbReference type="AlphaFoldDB" id="A0A1G7X389"/>
<comment type="subcellular location">
    <subcellularLocation>
        <location evidence="1">Cell membrane</location>
        <topology evidence="1">Multi-pass membrane protein</topology>
    </subcellularLocation>
</comment>
<keyword evidence="2" id="KW-0813">Transport</keyword>
<dbReference type="EMBL" id="FNCP01000006">
    <property type="protein sequence ID" value="SDG78577.1"/>
    <property type="molecule type" value="Genomic_DNA"/>
</dbReference>
<accession>A0A1G7X389</accession>
<sequence>MGSVTEQVLQQIVNGLSLGSIYALVALGYTMVYGIIKLINFAHGDVMMVGAYAGWFATTTLHMSFIPALLIAMTVSAILGVLIERIAYKPLRNATRIASLITAIGVSFFLEYGGMLVVSPQMRTYPPVFPDTIYNVGGIIIKYGDIVMIVTSIVLMVLLHGIVKYTKIGKAMRAVSFDTEAALLMGINVNNTISATFAIGSALAAAAGVLMGVYFNTINPLMGIIPGLKAFVAAVLGGIGIIPGAMVGGFFLGLTESFVSGLGASTWRDAVAFLILILVLIVKPSGLFGKNIREKV</sequence>
<gene>
    <name evidence="11" type="ORF">SAMN05443529_106107</name>
</gene>
<keyword evidence="5 10" id="KW-0812">Transmembrane</keyword>